<keyword evidence="6 7" id="KW-0511">Multifunctional enzyme</keyword>
<feature type="region of interest" description="Uridylyltransferase" evidence="7">
    <location>
        <begin position="1"/>
        <end position="337"/>
    </location>
</feature>
<keyword evidence="4 7" id="KW-0378">Hydrolase</keyword>
<feature type="domain" description="ACT" evidence="9">
    <location>
        <begin position="751"/>
        <end position="834"/>
    </location>
</feature>
<evidence type="ECO:0000256" key="4">
    <source>
        <dbReference type="ARBA" id="ARBA00022801"/>
    </source>
</evidence>
<dbReference type="SUPFAM" id="SSF55021">
    <property type="entry name" value="ACT-like"/>
    <property type="match status" value="2"/>
</dbReference>
<dbReference type="PROSITE" id="PS51671">
    <property type="entry name" value="ACT"/>
    <property type="match status" value="2"/>
</dbReference>
<dbReference type="InterPro" id="IPR002912">
    <property type="entry name" value="ACT_dom"/>
</dbReference>
<keyword evidence="12" id="KW-1185">Reference proteome</keyword>
<organism evidence="11 12">
    <name type="scientific">Spongisporangium articulatum</name>
    <dbReference type="NCBI Taxonomy" id="3362603"/>
    <lineage>
        <taxon>Bacteria</taxon>
        <taxon>Bacillati</taxon>
        <taxon>Actinomycetota</taxon>
        <taxon>Actinomycetes</taxon>
        <taxon>Kineosporiales</taxon>
        <taxon>Kineosporiaceae</taxon>
        <taxon>Spongisporangium</taxon>
    </lineage>
</organism>
<evidence type="ECO:0000313" key="12">
    <source>
        <dbReference type="Proteomes" id="UP001612915"/>
    </source>
</evidence>
<comment type="activity regulation">
    <text evidence="7">Uridylyltransferase (UTase) activity is inhibited by glutamine, while glutamine activates uridylyl-removing (UR) activity.</text>
</comment>
<evidence type="ECO:0000256" key="1">
    <source>
        <dbReference type="ARBA" id="ARBA00022679"/>
    </source>
</evidence>
<comment type="catalytic activity">
    <reaction evidence="7">
        <text>[protein-PII]-uridylyl-L-tyrosine + H2O = [protein-PII]-L-tyrosine + UMP + H(+)</text>
        <dbReference type="Rhea" id="RHEA:48600"/>
        <dbReference type="Rhea" id="RHEA-COMP:12147"/>
        <dbReference type="Rhea" id="RHEA-COMP:12148"/>
        <dbReference type="ChEBI" id="CHEBI:15377"/>
        <dbReference type="ChEBI" id="CHEBI:15378"/>
        <dbReference type="ChEBI" id="CHEBI:46858"/>
        <dbReference type="ChEBI" id="CHEBI:57865"/>
        <dbReference type="ChEBI" id="CHEBI:90602"/>
    </reaction>
</comment>
<dbReference type="GO" id="GO:0008773">
    <property type="term" value="F:[protein-PII] uridylyltransferase activity"/>
    <property type="evidence" value="ECO:0007669"/>
    <property type="project" value="UniProtKB-EC"/>
</dbReference>
<feature type="domain" description="ACT" evidence="9">
    <location>
        <begin position="637"/>
        <end position="721"/>
    </location>
</feature>
<evidence type="ECO:0000256" key="3">
    <source>
        <dbReference type="ARBA" id="ARBA00022737"/>
    </source>
</evidence>
<dbReference type="SMART" id="SM00471">
    <property type="entry name" value="HDc"/>
    <property type="match status" value="1"/>
</dbReference>
<evidence type="ECO:0000313" key="11">
    <source>
        <dbReference type="EMBL" id="MFI7587768.1"/>
    </source>
</evidence>
<dbReference type="Pfam" id="PF01842">
    <property type="entry name" value="ACT"/>
    <property type="match status" value="1"/>
</dbReference>
<dbReference type="EMBL" id="JBITLV010000003">
    <property type="protein sequence ID" value="MFI7587768.1"/>
    <property type="molecule type" value="Genomic_DNA"/>
</dbReference>
<dbReference type="RefSeq" id="WP_398280063.1">
    <property type="nucleotide sequence ID" value="NZ_JBITLV010000003.1"/>
</dbReference>
<name>A0ABW8AP48_9ACTN</name>
<dbReference type="NCBIfam" id="NF002895">
    <property type="entry name" value="PRK03381.1"/>
    <property type="match status" value="1"/>
</dbReference>
<comment type="caution">
    <text evidence="7">Lacks conserved residue(s) required for the propagation of feature annotation.</text>
</comment>
<comment type="cofactor">
    <cofactor evidence="7">
        <name>Mg(2+)</name>
        <dbReference type="ChEBI" id="CHEBI:18420"/>
    </cofactor>
</comment>
<keyword evidence="5 7" id="KW-0460">Magnesium</keyword>
<dbReference type="InterPro" id="IPR013546">
    <property type="entry name" value="PII_UdlTrfase/GS_AdlTrfase"/>
</dbReference>
<dbReference type="InterPro" id="IPR010043">
    <property type="entry name" value="UTase/UR"/>
</dbReference>
<sequence length="835" mass="88800">MAPHQDSDTDDTEDSDETPEDLSRAALVAARDLRKDRIALAVRSGTSGPDRRRALAGLVEDALVRAWKAAVAEVPVRRNRRPAAEGLALAAVGSVARGDAGPASDLDLVLLHDGRQLSASDVGELAQRLWYPLWDAGLRVDHSVRTPGQSREVAASDLSAAIGLLDLRVIAGDAALVVRTRTSLLGDWRNGIRRRLPQVLESLGERAARFGEAAHLLEPDLKEARGGLRDVTVLRALAASWVTDRPHGEVDDAHTRLLDIRDALQAVTGRAVDRLLLPDQDSVAVACGLTDADELLAEVSDATRTIAYAVDVTMRAARQSLPPRRLRPGPRRPRLRPLGHGLVEHDGEVVLGVGVRAAEDPVLPLRAAATAVRSGLPLSPVTVRHLADDCPPLPDPWPAPAREAFVAMLAGGGPALAGVWESLDRAGLIVKWIPEWAGVRNRPQRNAVHRHTVDRHMIETVIMIQGALRDVSRPDLLVLAALLHDLGKVAGALDHSVTGAPRAARVARRLGLPPEDCEVIERLVREHLTLIELATRRDPDDPHTVEELVKAVDGRLETLSMLRALTEADAVSVGSVAWTAWRARLVNDLTARARTALRGEEPPGPAPIGEAESDLVRSVLADGRPRVAIGAMDELHVVTVVAADRPGLLADIAGVLASQRLTVKSALVRTVSSDDGDHAQDIAVDTWWVDNGAGDAPEPAAVELALRRLGDGDQTVLDPLHRREAGYRAPSGAPARPRVVLLPGASAEATVLEVRAADRPGLMHAIGSALARVGVDLRSAHVATHAGQAVDVLYVSEPGGGQLSPPRVAETVSALVDAGSLPGGETEHAARVLPF</sequence>
<evidence type="ECO:0000256" key="2">
    <source>
        <dbReference type="ARBA" id="ARBA00022695"/>
    </source>
</evidence>
<dbReference type="SUPFAM" id="SSF81301">
    <property type="entry name" value="Nucleotidyltransferase"/>
    <property type="match status" value="1"/>
</dbReference>
<gene>
    <name evidence="7" type="primary">glnD</name>
    <name evidence="11" type="ORF">ACIB24_11900</name>
</gene>
<proteinExistence type="inferred from homology"/>
<dbReference type="EC" id="3.1.4.-" evidence="7"/>
<evidence type="ECO:0000256" key="5">
    <source>
        <dbReference type="ARBA" id="ARBA00022842"/>
    </source>
</evidence>
<dbReference type="SUPFAM" id="SSF109604">
    <property type="entry name" value="HD-domain/PDEase-like"/>
    <property type="match status" value="1"/>
</dbReference>
<dbReference type="InterPro" id="IPR003607">
    <property type="entry name" value="HD/PDEase_dom"/>
</dbReference>
<dbReference type="EC" id="2.7.7.59" evidence="7"/>
<accession>A0ABW8AP48</accession>
<dbReference type="Proteomes" id="UP001612915">
    <property type="component" value="Unassembled WGS sequence"/>
</dbReference>
<evidence type="ECO:0000259" key="9">
    <source>
        <dbReference type="PROSITE" id="PS51671"/>
    </source>
</evidence>
<dbReference type="InterPro" id="IPR045865">
    <property type="entry name" value="ACT-like_dom_sf"/>
</dbReference>
<dbReference type="InterPro" id="IPR043519">
    <property type="entry name" value="NT_sf"/>
</dbReference>
<dbReference type="HAMAP" id="MF_00277">
    <property type="entry name" value="PII_uridylyl_transf"/>
    <property type="match status" value="1"/>
</dbReference>
<feature type="domain" description="HD" evidence="10">
    <location>
        <begin position="453"/>
        <end position="562"/>
    </location>
</feature>
<dbReference type="CDD" id="cd05401">
    <property type="entry name" value="NT_GlnE_GlnD_like"/>
    <property type="match status" value="1"/>
</dbReference>
<dbReference type="CDD" id="cd04899">
    <property type="entry name" value="ACT_ACR-UUR-like_2"/>
    <property type="match status" value="1"/>
</dbReference>
<keyword evidence="3" id="KW-0677">Repeat</keyword>
<evidence type="ECO:0000256" key="7">
    <source>
        <dbReference type="HAMAP-Rule" id="MF_00277"/>
    </source>
</evidence>
<dbReference type="Pfam" id="PF01909">
    <property type="entry name" value="NTP_transf_2"/>
    <property type="match status" value="1"/>
</dbReference>
<comment type="catalytic activity">
    <reaction evidence="7">
        <text>[protein-PII]-L-tyrosine + UTP = [protein-PII]-uridylyl-L-tyrosine + diphosphate</text>
        <dbReference type="Rhea" id="RHEA:13673"/>
        <dbReference type="Rhea" id="RHEA-COMP:12147"/>
        <dbReference type="Rhea" id="RHEA-COMP:12148"/>
        <dbReference type="ChEBI" id="CHEBI:33019"/>
        <dbReference type="ChEBI" id="CHEBI:46398"/>
        <dbReference type="ChEBI" id="CHEBI:46858"/>
        <dbReference type="ChEBI" id="CHEBI:90602"/>
        <dbReference type="EC" id="2.7.7.59"/>
    </reaction>
</comment>
<dbReference type="Pfam" id="PF08335">
    <property type="entry name" value="GlnD_UR_UTase"/>
    <property type="match status" value="1"/>
</dbReference>
<evidence type="ECO:0000256" key="8">
    <source>
        <dbReference type="SAM" id="MobiDB-lite"/>
    </source>
</evidence>
<keyword evidence="1 7" id="KW-0808">Transferase</keyword>
<dbReference type="Pfam" id="PF01966">
    <property type="entry name" value="HD"/>
    <property type="match status" value="1"/>
</dbReference>
<dbReference type="PROSITE" id="PS51831">
    <property type="entry name" value="HD"/>
    <property type="match status" value="1"/>
</dbReference>
<feature type="region of interest" description="Disordered" evidence="8">
    <location>
        <begin position="1"/>
        <end position="23"/>
    </location>
</feature>
<evidence type="ECO:0000256" key="6">
    <source>
        <dbReference type="ARBA" id="ARBA00023268"/>
    </source>
</evidence>
<dbReference type="SUPFAM" id="SSF81593">
    <property type="entry name" value="Nucleotidyltransferase substrate binding subunit/domain"/>
    <property type="match status" value="1"/>
</dbReference>
<dbReference type="Gene3D" id="1.10.3090.10">
    <property type="entry name" value="cca-adding enzyme, domain 2"/>
    <property type="match status" value="1"/>
</dbReference>
<feature type="compositionally biased region" description="Acidic residues" evidence="8">
    <location>
        <begin position="8"/>
        <end position="20"/>
    </location>
</feature>
<keyword evidence="2 7" id="KW-0548">Nucleotidyltransferase</keyword>
<dbReference type="PANTHER" id="PTHR47320:SF1">
    <property type="entry name" value="BIFUNCTIONAL URIDYLYLTRANSFERASE_URIDYLYL-REMOVING ENZYME"/>
    <property type="match status" value="1"/>
</dbReference>
<comment type="similarity">
    <text evidence="7">Belongs to the GlnD family.</text>
</comment>
<dbReference type="InterPro" id="IPR006674">
    <property type="entry name" value="HD_domain"/>
</dbReference>
<comment type="domain">
    <text evidence="7">Has four distinct domains: an N-terminal nucleotidyltransferase (NT) domain responsible for UTase activity, a central HD domain that encodes UR activity, and two C-terminal ACT domains that seem to have a role in glutamine sensing.</text>
</comment>
<dbReference type="PIRSF" id="PIRSF006288">
    <property type="entry name" value="PII_uridyltransf"/>
    <property type="match status" value="1"/>
</dbReference>
<dbReference type="PANTHER" id="PTHR47320">
    <property type="entry name" value="BIFUNCTIONAL URIDYLYLTRANSFERASE/URIDYLYL-REMOVING ENZYME"/>
    <property type="match status" value="1"/>
</dbReference>
<reference evidence="11 12" key="1">
    <citation type="submission" date="2024-10" db="EMBL/GenBank/DDBJ databases">
        <title>The Natural Products Discovery Center: Release of the First 8490 Sequenced Strains for Exploring Actinobacteria Biosynthetic Diversity.</title>
        <authorList>
            <person name="Kalkreuter E."/>
            <person name="Kautsar S.A."/>
            <person name="Yang D."/>
            <person name="Bader C.D."/>
            <person name="Teijaro C.N."/>
            <person name="Fluegel L."/>
            <person name="Davis C.M."/>
            <person name="Simpson J.R."/>
            <person name="Lauterbach L."/>
            <person name="Steele A.D."/>
            <person name="Gui C."/>
            <person name="Meng S."/>
            <person name="Li G."/>
            <person name="Viehrig K."/>
            <person name="Ye F."/>
            <person name="Su P."/>
            <person name="Kiefer A.F."/>
            <person name="Nichols A."/>
            <person name="Cepeda A.J."/>
            <person name="Yan W."/>
            <person name="Fan B."/>
            <person name="Jiang Y."/>
            <person name="Adhikari A."/>
            <person name="Zheng C.-J."/>
            <person name="Schuster L."/>
            <person name="Cowan T.M."/>
            <person name="Smanski M.J."/>
            <person name="Chevrette M.G."/>
            <person name="De Carvalho L.P.S."/>
            <person name="Shen B."/>
        </authorList>
    </citation>
    <scope>NUCLEOTIDE SEQUENCE [LARGE SCALE GENOMIC DNA]</scope>
    <source>
        <strain evidence="11 12">NPDC049639</strain>
    </source>
</reference>
<comment type="function">
    <text evidence="7">Modifies, by uridylylation and deuridylylation, the PII regulatory proteins (GlnB and homologs), in response to the nitrogen status of the cell that GlnD senses through the glutamine level. Under low glutamine levels, catalyzes the conversion of the PII proteins and UTP to PII-UMP and PPi, while under higher glutamine levels, GlnD hydrolyzes PII-UMP to PII and UMP (deuridylylation). Thus, controls uridylylation state and activity of the PII proteins, and plays an important role in the regulation of nitrogen metabolism.</text>
</comment>
<dbReference type="InterPro" id="IPR002934">
    <property type="entry name" value="Polymerase_NTP_transf_dom"/>
</dbReference>
<evidence type="ECO:0000259" key="10">
    <source>
        <dbReference type="PROSITE" id="PS51831"/>
    </source>
</evidence>
<comment type="caution">
    <text evidence="11">The sequence shown here is derived from an EMBL/GenBank/DDBJ whole genome shotgun (WGS) entry which is preliminary data.</text>
</comment>
<protein>
    <recommendedName>
        <fullName evidence="7">Bifunctional uridylyltransferase/uridylyl-removing enzyme</fullName>
        <shortName evidence="7">UTase/UR</shortName>
    </recommendedName>
    <alternativeName>
        <fullName evidence="7">Bifunctional [protein-PII] modification enzyme</fullName>
    </alternativeName>
    <alternativeName>
        <fullName evidence="7">Bifunctional nitrogen sensor protein</fullName>
    </alternativeName>
    <domain>
        <recommendedName>
            <fullName evidence="7">[Protein-PII] uridylyltransferase</fullName>
            <shortName evidence="7">PII uridylyltransferase</shortName>
            <shortName evidence="7">UTase</shortName>
            <ecNumber evidence="7">2.7.7.59</ecNumber>
        </recommendedName>
    </domain>
    <domain>
        <recommendedName>
            <fullName evidence="7">[Protein-PII]-UMP uridylyl-removing enzyme</fullName>
            <shortName evidence="7">UR</shortName>
            <ecNumber evidence="7">3.1.4.-</ecNumber>
        </recommendedName>
    </domain>
</protein>